<accession>A0A645CDT2</accession>
<feature type="transmembrane region" description="Helical" evidence="1">
    <location>
        <begin position="60"/>
        <end position="77"/>
    </location>
</feature>
<gene>
    <name evidence="3" type="ORF">SDC9_122056</name>
</gene>
<dbReference type="InterPro" id="IPR006976">
    <property type="entry name" value="VanZ-like"/>
</dbReference>
<dbReference type="InterPro" id="IPR053150">
    <property type="entry name" value="Teicoplanin_resist-assoc"/>
</dbReference>
<evidence type="ECO:0000259" key="2">
    <source>
        <dbReference type="Pfam" id="PF04892"/>
    </source>
</evidence>
<feature type="transmembrane region" description="Helical" evidence="1">
    <location>
        <begin position="89"/>
        <end position="114"/>
    </location>
</feature>
<sequence length="115" mass="12699">MSALETIGNIIIFIPFGIFISMLIEDKPVKDRVLLGMMLSICYETIQFILSIGVADATDVLTNTAGCAVGIGLYILMKKIIRSEFKMRRFVVICSAAVCVPSMAMLPMLSTMWIK</sequence>
<evidence type="ECO:0000256" key="1">
    <source>
        <dbReference type="SAM" id="Phobius"/>
    </source>
</evidence>
<organism evidence="3">
    <name type="scientific">bioreactor metagenome</name>
    <dbReference type="NCBI Taxonomy" id="1076179"/>
    <lineage>
        <taxon>unclassified sequences</taxon>
        <taxon>metagenomes</taxon>
        <taxon>ecological metagenomes</taxon>
    </lineage>
</organism>
<dbReference type="AlphaFoldDB" id="A0A645CDT2"/>
<comment type="caution">
    <text evidence="3">The sequence shown here is derived from an EMBL/GenBank/DDBJ whole genome shotgun (WGS) entry which is preliminary data.</text>
</comment>
<dbReference type="PANTHER" id="PTHR36834:SF2">
    <property type="entry name" value="MEMBRANE PROTEIN"/>
    <property type="match status" value="1"/>
</dbReference>
<dbReference type="EMBL" id="VSSQ01026379">
    <property type="protein sequence ID" value="MPM75065.1"/>
    <property type="molecule type" value="Genomic_DNA"/>
</dbReference>
<dbReference type="PANTHER" id="PTHR36834">
    <property type="entry name" value="MEMBRANE PROTEIN-RELATED"/>
    <property type="match status" value="1"/>
</dbReference>
<evidence type="ECO:0000313" key="3">
    <source>
        <dbReference type="EMBL" id="MPM75065.1"/>
    </source>
</evidence>
<protein>
    <recommendedName>
        <fullName evidence="2">VanZ-like domain-containing protein</fullName>
    </recommendedName>
</protein>
<name>A0A645CDT2_9ZZZZ</name>
<keyword evidence="1" id="KW-1133">Transmembrane helix</keyword>
<feature type="transmembrane region" description="Helical" evidence="1">
    <location>
        <begin position="6"/>
        <end position="24"/>
    </location>
</feature>
<keyword evidence="1" id="KW-0812">Transmembrane</keyword>
<feature type="transmembrane region" description="Helical" evidence="1">
    <location>
        <begin position="33"/>
        <end position="54"/>
    </location>
</feature>
<proteinExistence type="predicted"/>
<reference evidence="3" key="1">
    <citation type="submission" date="2019-08" db="EMBL/GenBank/DDBJ databases">
        <authorList>
            <person name="Kucharzyk K."/>
            <person name="Murdoch R.W."/>
            <person name="Higgins S."/>
            <person name="Loffler F."/>
        </authorList>
    </citation>
    <scope>NUCLEOTIDE SEQUENCE</scope>
</reference>
<dbReference type="Pfam" id="PF04892">
    <property type="entry name" value="VanZ"/>
    <property type="match status" value="1"/>
</dbReference>
<keyword evidence="1" id="KW-0472">Membrane</keyword>
<feature type="domain" description="VanZ-like" evidence="2">
    <location>
        <begin position="6"/>
        <end position="77"/>
    </location>
</feature>